<dbReference type="Proteomes" id="UP000177078">
    <property type="component" value="Unassembled WGS sequence"/>
</dbReference>
<proteinExistence type="predicted"/>
<name>A0A1G2RF96_9BACT</name>
<dbReference type="AlphaFoldDB" id="A0A1G2RF96"/>
<protein>
    <submittedName>
        <fullName evidence="1">Uncharacterized protein</fullName>
    </submittedName>
</protein>
<reference evidence="1 2" key="1">
    <citation type="journal article" date="2016" name="Nat. Commun.">
        <title>Thousands of microbial genomes shed light on interconnected biogeochemical processes in an aquifer system.</title>
        <authorList>
            <person name="Anantharaman K."/>
            <person name="Brown C.T."/>
            <person name="Hug L.A."/>
            <person name="Sharon I."/>
            <person name="Castelle C.J."/>
            <person name="Probst A.J."/>
            <person name="Thomas B.C."/>
            <person name="Singh A."/>
            <person name="Wilkins M.J."/>
            <person name="Karaoz U."/>
            <person name="Brodie E.L."/>
            <person name="Williams K.H."/>
            <person name="Hubbard S.S."/>
            <person name="Banfield J.F."/>
        </authorList>
    </citation>
    <scope>NUCLEOTIDE SEQUENCE [LARGE SCALE GENOMIC DNA]</scope>
</reference>
<dbReference type="EMBL" id="MHUC01000021">
    <property type="protein sequence ID" value="OHA70731.1"/>
    <property type="molecule type" value="Genomic_DNA"/>
</dbReference>
<organism evidence="1 2">
    <name type="scientific">Candidatus Wildermuthbacteria bacterium RIFCSPHIGHO2_12_FULL_40_12</name>
    <dbReference type="NCBI Taxonomy" id="1802457"/>
    <lineage>
        <taxon>Bacteria</taxon>
        <taxon>Candidatus Wildermuthiibacteriota</taxon>
    </lineage>
</organism>
<comment type="caution">
    <text evidence="1">The sequence shown here is derived from an EMBL/GenBank/DDBJ whole genome shotgun (WGS) entry which is preliminary data.</text>
</comment>
<gene>
    <name evidence="1" type="ORF">A3F15_00120</name>
</gene>
<accession>A0A1G2RF96</accession>
<sequence length="86" mass="9531">MEILVLGFIVGMATLFKMAKDTGGFDNHGSIENVKDGHVIHPDGSKTQFYKEVYIPHDGHGSSVTGNYHVIHSDGSKTEFRKDRAR</sequence>
<evidence type="ECO:0000313" key="1">
    <source>
        <dbReference type="EMBL" id="OHA70731.1"/>
    </source>
</evidence>
<evidence type="ECO:0000313" key="2">
    <source>
        <dbReference type="Proteomes" id="UP000177078"/>
    </source>
</evidence>